<dbReference type="OrthoDB" id="1572115at2759"/>
<evidence type="ECO:0000256" key="1">
    <source>
        <dbReference type="SAM" id="MobiDB-lite"/>
    </source>
</evidence>
<proteinExistence type="predicted"/>
<accession>A0A1R3K348</accession>
<dbReference type="Gramene" id="OMP01520">
    <property type="protein sequence ID" value="OMP01520"/>
    <property type="gene ID" value="CCACVL1_03071"/>
</dbReference>
<feature type="compositionally biased region" description="Low complexity" evidence="1">
    <location>
        <begin position="85"/>
        <end position="100"/>
    </location>
</feature>
<protein>
    <submittedName>
        <fullName evidence="2">Uncharacterized protein</fullName>
    </submittedName>
</protein>
<evidence type="ECO:0000313" key="2">
    <source>
        <dbReference type="EMBL" id="OMP01520.1"/>
    </source>
</evidence>
<feature type="compositionally biased region" description="Polar residues" evidence="1">
    <location>
        <begin position="61"/>
        <end position="78"/>
    </location>
</feature>
<comment type="caution">
    <text evidence="2">The sequence shown here is derived from an EMBL/GenBank/DDBJ whole genome shotgun (WGS) entry which is preliminary data.</text>
</comment>
<dbReference type="Proteomes" id="UP000188268">
    <property type="component" value="Unassembled WGS sequence"/>
</dbReference>
<organism evidence="2 3">
    <name type="scientific">Corchorus capsularis</name>
    <name type="common">Jute</name>
    <dbReference type="NCBI Taxonomy" id="210143"/>
    <lineage>
        <taxon>Eukaryota</taxon>
        <taxon>Viridiplantae</taxon>
        <taxon>Streptophyta</taxon>
        <taxon>Embryophyta</taxon>
        <taxon>Tracheophyta</taxon>
        <taxon>Spermatophyta</taxon>
        <taxon>Magnoliopsida</taxon>
        <taxon>eudicotyledons</taxon>
        <taxon>Gunneridae</taxon>
        <taxon>Pentapetalae</taxon>
        <taxon>rosids</taxon>
        <taxon>malvids</taxon>
        <taxon>Malvales</taxon>
        <taxon>Malvaceae</taxon>
        <taxon>Grewioideae</taxon>
        <taxon>Apeibeae</taxon>
        <taxon>Corchorus</taxon>
    </lineage>
</organism>
<keyword evidence="3" id="KW-1185">Reference proteome</keyword>
<gene>
    <name evidence="2" type="ORF">CCACVL1_03071</name>
</gene>
<name>A0A1R3K348_COCAP</name>
<dbReference type="EMBL" id="AWWV01006401">
    <property type="protein sequence ID" value="OMP01520.1"/>
    <property type="molecule type" value="Genomic_DNA"/>
</dbReference>
<evidence type="ECO:0000313" key="3">
    <source>
        <dbReference type="Proteomes" id="UP000188268"/>
    </source>
</evidence>
<feature type="region of interest" description="Disordered" evidence="1">
    <location>
        <begin position="61"/>
        <end position="100"/>
    </location>
</feature>
<sequence>MLVGKSIQFLFRQLGWRGIWGLVFIALISGNTEVPGGRKWIPFFDSPGNASSELFTYTSDLEESANSGRTTSTSSVNQPIPREQAGAGPSNAGPSAPYVPQPDQVEVEVQQPQNNQNPDVIAAAALRGEIHSLIQERIRIETDRAFKAPLSRLFPESIQQYHQSAHSVMKDLELNDEIDPAILREFIKRLQEDPNFLKTEIRELTGKPK</sequence>
<reference evidence="2 3" key="1">
    <citation type="submission" date="2013-09" db="EMBL/GenBank/DDBJ databases">
        <title>Corchorus capsularis genome sequencing.</title>
        <authorList>
            <person name="Alam M."/>
            <person name="Haque M.S."/>
            <person name="Islam M.S."/>
            <person name="Emdad E.M."/>
            <person name="Islam M.M."/>
            <person name="Ahmed B."/>
            <person name="Halim A."/>
            <person name="Hossen Q.M.M."/>
            <person name="Hossain M.Z."/>
            <person name="Ahmed R."/>
            <person name="Khan M.M."/>
            <person name="Islam R."/>
            <person name="Rashid M.M."/>
            <person name="Khan S.A."/>
            <person name="Rahman M.S."/>
            <person name="Alam M."/>
        </authorList>
    </citation>
    <scope>NUCLEOTIDE SEQUENCE [LARGE SCALE GENOMIC DNA]</scope>
    <source>
        <strain evidence="3">cv. CVL-1</strain>
        <tissue evidence="2">Whole seedling</tissue>
    </source>
</reference>
<dbReference type="AlphaFoldDB" id="A0A1R3K348"/>